<dbReference type="PANTHER" id="PTHR33371:SF18">
    <property type="entry name" value="MCE-FAMILY PROTEIN MCE3C"/>
    <property type="match status" value="1"/>
</dbReference>
<dbReference type="Proteomes" id="UP001501581">
    <property type="component" value="Unassembled WGS sequence"/>
</dbReference>
<dbReference type="InterPro" id="IPR005693">
    <property type="entry name" value="Mce"/>
</dbReference>
<dbReference type="PANTHER" id="PTHR33371">
    <property type="entry name" value="INTERMEMBRANE PHOSPHOLIPID TRANSPORT SYSTEM BINDING PROTEIN MLAD-RELATED"/>
    <property type="match status" value="1"/>
</dbReference>
<name>A0ABN1TMS1_9ACTN</name>
<sequence>MKIEKTPQSYRRIGIIGAAVVALLAGLIAATSTFPFGQDTYYAELEHTAGLRVGEEVQVAGVGVGEVRKIELKDRKVRIEFTLDSDVQLGKETTAEVKVATLLGTHFLLVSPQGSGELRDDTVPLAQTRVPYNLQDVINETGSLAEKLDVDLISEALSEVAHTMNVTSEEFLPALQGISDLSQVLASRSQEIGQLLESTSTFSDQLADSTGDITVLMRQSNVLLSNLVKRRDDLHALLGDLRSVGEELSGLMAENKGKVGPMLASINGTIKVLTKNHRTLGEVADLLGPMARYFANATGSGTWLDQYMPEATPDSLRCLQEGNCT</sequence>
<evidence type="ECO:0000259" key="1">
    <source>
        <dbReference type="Pfam" id="PF02470"/>
    </source>
</evidence>
<dbReference type="InterPro" id="IPR003399">
    <property type="entry name" value="Mce/MlaD"/>
</dbReference>
<reference evidence="3 4" key="1">
    <citation type="journal article" date="2019" name="Int. J. Syst. Evol. Microbiol.">
        <title>The Global Catalogue of Microorganisms (GCM) 10K type strain sequencing project: providing services to taxonomists for standard genome sequencing and annotation.</title>
        <authorList>
            <consortium name="The Broad Institute Genomics Platform"/>
            <consortium name="The Broad Institute Genome Sequencing Center for Infectious Disease"/>
            <person name="Wu L."/>
            <person name="Ma J."/>
        </authorList>
    </citation>
    <scope>NUCLEOTIDE SEQUENCE [LARGE SCALE GENOMIC DNA]</scope>
    <source>
        <strain evidence="3 4">JCM 13008</strain>
    </source>
</reference>
<proteinExistence type="predicted"/>
<dbReference type="InterPro" id="IPR052336">
    <property type="entry name" value="MlaD_Phospholipid_Transporter"/>
</dbReference>
<evidence type="ECO:0000259" key="2">
    <source>
        <dbReference type="Pfam" id="PF11887"/>
    </source>
</evidence>
<dbReference type="NCBIfam" id="TIGR00996">
    <property type="entry name" value="Mtu_fam_mce"/>
    <property type="match status" value="1"/>
</dbReference>
<feature type="domain" description="Mce/MlaD" evidence="1">
    <location>
        <begin position="39"/>
        <end position="112"/>
    </location>
</feature>
<dbReference type="PRINTS" id="PR01782">
    <property type="entry name" value="MCEVIRFACTOR"/>
</dbReference>
<dbReference type="Pfam" id="PF02470">
    <property type="entry name" value="MlaD"/>
    <property type="match status" value="1"/>
</dbReference>
<dbReference type="InterPro" id="IPR024516">
    <property type="entry name" value="Mce_C"/>
</dbReference>
<dbReference type="EMBL" id="BAAALG010000002">
    <property type="protein sequence ID" value="GAA1092837.1"/>
    <property type="molecule type" value="Genomic_DNA"/>
</dbReference>
<protein>
    <submittedName>
        <fullName evidence="3">MCE family protein</fullName>
    </submittedName>
</protein>
<accession>A0ABN1TMS1</accession>
<dbReference type="RefSeq" id="WP_343991007.1">
    <property type="nucleotide sequence ID" value="NZ_BAAALG010000002.1"/>
</dbReference>
<gene>
    <name evidence="3" type="ORF">GCM10009668_04990</name>
</gene>
<feature type="domain" description="Mammalian cell entry C-terminal" evidence="2">
    <location>
        <begin position="121"/>
        <end position="301"/>
    </location>
</feature>
<evidence type="ECO:0000313" key="3">
    <source>
        <dbReference type="EMBL" id="GAA1092837.1"/>
    </source>
</evidence>
<dbReference type="Pfam" id="PF11887">
    <property type="entry name" value="Mce4_CUP1"/>
    <property type="match status" value="1"/>
</dbReference>
<keyword evidence="4" id="KW-1185">Reference proteome</keyword>
<comment type="caution">
    <text evidence="3">The sequence shown here is derived from an EMBL/GenBank/DDBJ whole genome shotgun (WGS) entry which is preliminary data.</text>
</comment>
<evidence type="ECO:0000313" key="4">
    <source>
        <dbReference type="Proteomes" id="UP001501581"/>
    </source>
</evidence>
<organism evidence="3 4">
    <name type="scientific">Nocardioides dubius</name>
    <dbReference type="NCBI Taxonomy" id="317019"/>
    <lineage>
        <taxon>Bacteria</taxon>
        <taxon>Bacillati</taxon>
        <taxon>Actinomycetota</taxon>
        <taxon>Actinomycetes</taxon>
        <taxon>Propionibacteriales</taxon>
        <taxon>Nocardioidaceae</taxon>
        <taxon>Nocardioides</taxon>
    </lineage>
</organism>